<sequence>MEPRWWWAPGELKRGRRRRQRLLLHLVFSAPQSHARDHTRVKASSAPPSAWRCSAAAPRRSGSSTFAPPPPGPSSSSTPASASSKEQVLANFLGDLQKERWVLHWKRPSGDMVL</sequence>
<dbReference type="InParanoid" id="A0A2K2DR85"/>
<dbReference type="Gramene" id="PNT76782">
    <property type="protein sequence ID" value="PNT76782"/>
    <property type="gene ID" value="BRADI_1g53391v3"/>
</dbReference>
<protein>
    <submittedName>
        <fullName evidence="2 3">Uncharacterized protein</fullName>
    </submittedName>
</protein>
<keyword evidence="4" id="KW-1185">Reference proteome</keyword>
<evidence type="ECO:0000313" key="2">
    <source>
        <dbReference type="EMBL" id="PNT76782.1"/>
    </source>
</evidence>
<dbReference type="Gramene" id="PNT76783">
    <property type="protein sequence ID" value="PNT76783"/>
    <property type="gene ID" value="BRADI_1g53391v3"/>
</dbReference>
<feature type="compositionally biased region" description="Low complexity" evidence="1">
    <location>
        <begin position="74"/>
        <end position="84"/>
    </location>
</feature>
<evidence type="ECO:0000313" key="4">
    <source>
        <dbReference type="Proteomes" id="UP000008810"/>
    </source>
</evidence>
<dbReference type="Proteomes" id="UP000008810">
    <property type="component" value="Chromosome 1"/>
</dbReference>
<dbReference type="EnsemblPlants" id="PNT76783">
    <property type="protein sequence ID" value="PNT76783"/>
    <property type="gene ID" value="BRADI_1g53391v3"/>
</dbReference>
<dbReference type="AlphaFoldDB" id="A0A2K2DR85"/>
<name>A0A2K2DR85_BRADI</name>
<evidence type="ECO:0000313" key="3">
    <source>
        <dbReference type="EnsemblPlants" id="PNT76782"/>
    </source>
</evidence>
<proteinExistence type="predicted"/>
<dbReference type="EMBL" id="CM000880">
    <property type="protein sequence ID" value="PNT76784.1"/>
    <property type="molecule type" value="Genomic_DNA"/>
</dbReference>
<gene>
    <name evidence="2" type="ORF">BRADI_1g53391v3</name>
</gene>
<reference evidence="2" key="2">
    <citation type="submission" date="2017-06" db="EMBL/GenBank/DDBJ databases">
        <title>WGS assembly of Brachypodium distachyon.</title>
        <authorList>
            <consortium name="The International Brachypodium Initiative"/>
            <person name="Lucas S."/>
            <person name="Harmon-Smith M."/>
            <person name="Lail K."/>
            <person name="Tice H."/>
            <person name="Grimwood J."/>
            <person name="Bruce D."/>
            <person name="Barry K."/>
            <person name="Shu S."/>
            <person name="Lindquist E."/>
            <person name="Wang M."/>
            <person name="Pitluck S."/>
            <person name="Vogel J.P."/>
            <person name="Garvin D.F."/>
            <person name="Mockler T.C."/>
            <person name="Schmutz J."/>
            <person name="Rokhsar D."/>
            <person name="Bevan M.W."/>
        </authorList>
    </citation>
    <scope>NUCLEOTIDE SEQUENCE</scope>
    <source>
        <strain evidence="2">Bd21</strain>
    </source>
</reference>
<feature type="region of interest" description="Disordered" evidence="1">
    <location>
        <begin position="33"/>
        <end position="86"/>
    </location>
</feature>
<dbReference type="Gramene" id="PNT76784">
    <property type="protein sequence ID" value="PNT76784"/>
    <property type="gene ID" value="BRADI_1g53391v3"/>
</dbReference>
<reference evidence="2 3" key="1">
    <citation type="journal article" date="2010" name="Nature">
        <title>Genome sequencing and analysis of the model grass Brachypodium distachyon.</title>
        <authorList>
            <consortium name="International Brachypodium Initiative"/>
        </authorList>
    </citation>
    <scope>NUCLEOTIDE SEQUENCE [LARGE SCALE GENOMIC DNA]</scope>
    <source>
        <strain evidence="2 3">Bd21</strain>
    </source>
</reference>
<dbReference type="EnsemblPlants" id="PNT76782">
    <property type="protein sequence ID" value="PNT76782"/>
    <property type="gene ID" value="BRADI_1g53391v3"/>
</dbReference>
<dbReference type="EMBL" id="CM000880">
    <property type="protein sequence ID" value="PNT76782.1"/>
    <property type="molecule type" value="Genomic_DNA"/>
</dbReference>
<reference evidence="3" key="3">
    <citation type="submission" date="2018-08" db="UniProtKB">
        <authorList>
            <consortium name="EnsemblPlants"/>
        </authorList>
    </citation>
    <scope>IDENTIFICATION</scope>
    <source>
        <strain evidence="3">cv. Bd21</strain>
    </source>
</reference>
<dbReference type="EMBL" id="CM000880">
    <property type="protein sequence ID" value="PNT76783.1"/>
    <property type="molecule type" value="Genomic_DNA"/>
</dbReference>
<evidence type="ECO:0000256" key="1">
    <source>
        <dbReference type="SAM" id="MobiDB-lite"/>
    </source>
</evidence>
<organism evidence="2">
    <name type="scientific">Brachypodium distachyon</name>
    <name type="common">Purple false brome</name>
    <name type="synonym">Trachynia distachya</name>
    <dbReference type="NCBI Taxonomy" id="15368"/>
    <lineage>
        <taxon>Eukaryota</taxon>
        <taxon>Viridiplantae</taxon>
        <taxon>Streptophyta</taxon>
        <taxon>Embryophyta</taxon>
        <taxon>Tracheophyta</taxon>
        <taxon>Spermatophyta</taxon>
        <taxon>Magnoliopsida</taxon>
        <taxon>Liliopsida</taxon>
        <taxon>Poales</taxon>
        <taxon>Poaceae</taxon>
        <taxon>BOP clade</taxon>
        <taxon>Pooideae</taxon>
        <taxon>Stipodae</taxon>
        <taxon>Brachypodieae</taxon>
        <taxon>Brachypodium</taxon>
    </lineage>
</organism>
<dbReference type="EnsemblPlants" id="PNT76784">
    <property type="protein sequence ID" value="PNT76784"/>
    <property type="gene ID" value="BRADI_1g53391v3"/>
</dbReference>
<accession>A0A2K2DR85</accession>
<dbReference type="ExpressionAtlas" id="A0A2K2DR85">
    <property type="expression patterns" value="baseline and differential"/>
</dbReference>